<feature type="compositionally biased region" description="Polar residues" evidence="1">
    <location>
        <begin position="82"/>
        <end position="93"/>
    </location>
</feature>
<sequence length="93" mass="10140">MHARSTPGGYRAIADKLDDAVSLIVNSQRDPHTAGKLSIYMHFGIALLTSDPRITPRKRQRRQDPTASPPSPEHSHTPTNPASDESLLTGQNS</sequence>
<proteinExistence type="predicted"/>
<feature type="region of interest" description="Disordered" evidence="1">
    <location>
        <begin position="50"/>
        <end position="93"/>
    </location>
</feature>
<evidence type="ECO:0000313" key="3">
    <source>
        <dbReference type="Proteomes" id="UP000268285"/>
    </source>
</evidence>
<gene>
    <name evidence="2" type="ORF">LAUMK142_04457</name>
</gene>
<keyword evidence="3" id="KW-1185">Reference proteome</keyword>
<organism evidence="2 3">
    <name type="scientific">Mycobacterium pseudokansasii</name>
    <dbReference type="NCBI Taxonomy" id="2341080"/>
    <lineage>
        <taxon>Bacteria</taxon>
        <taxon>Bacillati</taxon>
        <taxon>Actinomycetota</taxon>
        <taxon>Actinomycetes</taxon>
        <taxon>Mycobacteriales</taxon>
        <taxon>Mycobacteriaceae</taxon>
        <taxon>Mycobacterium</taxon>
    </lineage>
</organism>
<name>A0A498QZX2_9MYCO</name>
<dbReference type="AlphaFoldDB" id="A0A498QZX2"/>
<reference evidence="2 3" key="1">
    <citation type="submission" date="2018-09" db="EMBL/GenBank/DDBJ databases">
        <authorList>
            <person name="Tagini F."/>
        </authorList>
    </citation>
    <scope>NUCLEOTIDE SEQUENCE [LARGE SCALE GENOMIC DNA]</scope>
    <source>
        <strain evidence="2 3">MK142</strain>
    </source>
</reference>
<evidence type="ECO:0000256" key="1">
    <source>
        <dbReference type="SAM" id="MobiDB-lite"/>
    </source>
</evidence>
<accession>A0A498QZX2</accession>
<dbReference type="Proteomes" id="UP000268285">
    <property type="component" value="Unassembled WGS sequence"/>
</dbReference>
<protein>
    <submittedName>
        <fullName evidence="2">Uncharacterized protein</fullName>
    </submittedName>
</protein>
<evidence type="ECO:0000313" key="2">
    <source>
        <dbReference type="EMBL" id="VBA54035.1"/>
    </source>
</evidence>
<dbReference type="EMBL" id="UPHU01000001">
    <property type="protein sequence ID" value="VBA54035.1"/>
    <property type="molecule type" value="Genomic_DNA"/>
</dbReference>